<dbReference type="PANTHER" id="PTHR44196:SF1">
    <property type="entry name" value="DEHYDROGENASE_REDUCTASE SDR FAMILY MEMBER 7B"/>
    <property type="match status" value="1"/>
</dbReference>
<evidence type="ECO:0000313" key="3">
    <source>
        <dbReference type="EMBL" id="OTN94013.1"/>
    </source>
</evidence>
<dbReference type="GO" id="GO:0016020">
    <property type="term" value="C:membrane"/>
    <property type="evidence" value="ECO:0007669"/>
    <property type="project" value="TreeGrafter"/>
</dbReference>
<name>A0A1Y3ISB2_ENTFC</name>
<dbReference type="Proteomes" id="UP000194885">
    <property type="component" value="Unassembled WGS sequence"/>
</dbReference>
<dbReference type="SUPFAM" id="SSF51735">
    <property type="entry name" value="NAD(P)-binding Rossmann-fold domains"/>
    <property type="match status" value="1"/>
</dbReference>
<evidence type="ECO:0000256" key="1">
    <source>
        <dbReference type="ARBA" id="ARBA00006484"/>
    </source>
</evidence>
<reference evidence="3 4" key="1">
    <citation type="submission" date="2017-05" db="EMBL/GenBank/DDBJ databases">
        <title>The Genome Sequence of Enterococcus faecium 7H8_DIV0219.</title>
        <authorList>
            <consortium name="The Broad Institute Genomics Platform"/>
            <consortium name="The Broad Institute Genomic Center for Infectious Diseases"/>
            <person name="Earl A."/>
            <person name="Manson A."/>
            <person name="Schwartman J."/>
            <person name="Gilmore M."/>
            <person name="Abouelleil A."/>
            <person name="Cao P."/>
            <person name="Chapman S."/>
            <person name="Cusick C."/>
            <person name="Shea T."/>
            <person name="Young S."/>
            <person name="Neafsey D."/>
            <person name="Nusbaum C."/>
            <person name="Birren B."/>
        </authorList>
    </citation>
    <scope>NUCLEOTIDE SEQUENCE [LARGE SCALE GENOMIC DNA]</scope>
    <source>
        <strain evidence="3 4">7H8_DIV0219</strain>
    </source>
</reference>
<dbReference type="InterPro" id="IPR036291">
    <property type="entry name" value="NAD(P)-bd_dom_sf"/>
</dbReference>
<sequence>MNDLSEKVIVIMGASSGIGEATTKLLAEKGAKLVIAARREDRLKAIKESLPEAELYIQTADVRDFA</sequence>
<dbReference type="GO" id="GO:0016491">
    <property type="term" value="F:oxidoreductase activity"/>
    <property type="evidence" value="ECO:0007669"/>
    <property type="project" value="UniProtKB-KW"/>
</dbReference>
<comment type="caution">
    <text evidence="3">The sequence shown here is derived from an EMBL/GenBank/DDBJ whole genome shotgun (WGS) entry which is preliminary data.</text>
</comment>
<evidence type="ECO:0000313" key="4">
    <source>
        <dbReference type="Proteomes" id="UP000194885"/>
    </source>
</evidence>
<protein>
    <submittedName>
        <fullName evidence="3">Short chain dehydrogenase/reductase family oxidoreductase</fullName>
    </submittedName>
</protein>
<dbReference type="Gene3D" id="3.40.50.720">
    <property type="entry name" value="NAD(P)-binding Rossmann-like Domain"/>
    <property type="match status" value="1"/>
</dbReference>
<accession>A0A1Y3ISB2</accession>
<gene>
    <name evidence="3" type="ORF">A5810_001892</name>
</gene>
<dbReference type="Pfam" id="PF00106">
    <property type="entry name" value="adh_short"/>
    <property type="match status" value="1"/>
</dbReference>
<dbReference type="EMBL" id="NGKW01000003">
    <property type="protein sequence ID" value="OTN94013.1"/>
    <property type="molecule type" value="Genomic_DNA"/>
</dbReference>
<proteinExistence type="inferred from homology"/>
<comment type="similarity">
    <text evidence="1">Belongs to the short-chain dehydrogenases/reductases (SDR) family.</text>
</comment>
<dbReference type="InterPro" id="IPR002347">
    <property type="entry name" value="SDR_fam"/>
</dbReference>
<keyword evidence="2" id="KW-0560">Oxidoreductase</keyword>
<evidence type="ECO:0000256" key="2">
    <source>
        <dbReference type="ARBA" id="ARBA00023002"/>
    </source>
</evidence>
<dbReference type="PANTHER" id="PTHR44196">
    <property type="entry name" value="DEHYDROGENASE/REDUCTASE SDR FAMILY MEMBER 7B"/>
    <property type="match status" value="1"/>
</dbReference>
<dbReference type="AlphaFoldDB" id="A0A1Y3ISB2"/>
<organism evidence="3 4">
    <name type="scientific">Enterococcus faecium</name>
    <name type="common">Streptococcus faecium</name>
    <dbReference type="NCBI Taxonomy" id="1352"/>
    <lineage>
        <taxon>Bacteria</taxon>
        <taxon>Bacillati</taxon>
        <taxon>Bacillota</taxon>
        <taxon>Bacilli</taxon>
        <taxon>Lactobacillales</taxon>
        <taxon>Enterococcaceae</taxon>
        <taxon>Enterococcus</taxon>
    </lineage>
</organism>